<reference evidence="4" key="2">
    <citation type="submission" date="2021-01" db="EMBL/GenBank/DDBJ databases">
        <authorList>
            <person name="Schikora-Tamarit M.A."/>
        </authorList>
    </citation>
    <scope>NUCLEOTIDE SEQUENCE</scope>
    <source>
        <strain evidence="4">NCAIM Y.01608</strain>
    </source>
</reference>
<dbReference type="Gene3D" id="1.25.40.20">
    <property type="entry name" value="Ankyrin repeat-containing domain"/>
    <property type="match status" value="1"/>
</dbReference>
<dbReference type="OrthoDB" id="10057496at2759"/>
<dbReference type="EMBL" id="JAEUBD010000983">
    <property type="protein sequence ID" value="KAH3669735.1"/>
    <property type="molecule type" value="Genomic_DNA"/>
</dbReference>
<reference evidence="4" key="1">
    <citation type="journal article" date="2021" name="Open Biol.">
        <title>Shared evolutionary footprints suggest mitochondrial oxidative damage underlies multiple complex I losses in fungi.</title>
        <authorList>
            <person name="Schikora-Tamarit M.A."/>
            <person name="Marcet-Houben M."/>
            <person name="Nosek J."/>
            <person name="Gabaldon T."/>
        </authorList>
    </citation>
    <scope>NUCLEOTIDE SEQUENCE</scope>
    <source>
        <strain evidence="4">NCAIM Y.01608</strain>
    </source>
</reference>
<proteinExistence type="predicted"/>
<evidence type="ECO:0000256" key="1">
    <source>
        <dbReference type="ARBA" id="ARBA00022737"/>
    </source>
</evidence>
<evidence type="ECO:0000256" key="3">
    <source>
        <dbReference type="SAM" id="MobiDB-lite"/>
    </source>
</evidence>
<evidence type="ECO:0000313" key="4">
    <source>
        <dbReference type="EMBL" id="KAH3669735.1"/>
    </source>
</evidence>
<comment type="caution">
    <text evidence="4">The sequence shown here is derived from an EMBL/GenBank/DDBJ whole genome shotgun (WGS) entry which is preliminary data.</text>
</comment>
<gene>
    <name evidence="4" type="ORF">OGATHE_002547</name>
</gene>
<feature type="compositionally biased region" description="Basic and acidic residues" evidence="3">
    <location>
        <begin position="159"/>
        <end position="175"/>
    </location>
</feature>
<dbReference type="AlphaFoldDB" id="A0A1B7SL18"/>
<dbReference type="InterPro" id="IPR002110">
    <property type="entry name" value="Ankyrin_rpt"/>
</dbReference>
<dbReference type="Proteomes" id="UP000788993">
    <property type="component" value="Unassembled WGS sequence"/>
</dbReference>
<sequence length="188" mass="21480">MADLQKALSQEEMDDIIYEARVGDLDSLKEIFEKHVDPQTLLTIKDEYTLATPIHMAAANGHDQVCQYLLRLLSKSDAQNLVNKQNESGNTALHWAAYNGHTETIKVLCEFGADPFLKNKFNHDAIYEAEKNNKSEVEKYFLERFDIQQDDDEPAQKVQYKEGTEIEKATEESRQVENISKGLKATQL</sequence>
<keyword evidence="1" id="KW-0677">Repeat</keyword>
<dbReference type="SMART" id="SM00248">
    <property type="entry name" value="ANK"/>
    <property type="match status" value="2"/>
</dbReference>
<feature type="region of interest" description="Disordered" evidence="3">
    <location>
        <begin position="151"/>
        <end position="188"/>
    </location>
</feature>
<keyword evidence="2" id="KW-0040">ANK repeat</keyword>
<accession>A0A1B7SL18</accession>
<evidence type="ECO:0000313" key="5">
    <source>
        <dbReference type="Proteomes" id="UP000788993"/>
    </source>
</evidence>
<protein>
    <submittedName>
        <fullName evidence="4">Uncharacterized protein</fullName>
    </submittedName>
</protein>
<dbReference type="InterPro" id="IPR036770">
    <property type="entry name" value="Ankyrin_rpt-contain_sf"/>
</dbReference>
<dbReference type="PROSITE" id="PS50088">
    <property type="entry name" value="ANK_REPEAT"/>
    <property type="match status" value="2"/>
</dbReference>
<dbReference type="PANTHER" id="PTHR24171">
    <property type="entry name" value="ANKYRIN REPEAT DOMAIN-CONTAINING PROTEIN 39-RELATED"/>
    <property type="match status" value="1"/>
</dbReference>
<dbReference type="SUPFAM" id="SSF48403">
    <property type="entry name" value="Ankyrin repeat"/>
    <property type="match status" value="1"/>
</dbReference>
<dbReference type="RefSeq" id="XP_018211985.1">
    <property type="nucleotide sequence ID" value="XM_018357167.1"/>
</dbReference>
<keyword evidence="5" id="KW-1185">Reference proteome</keyword>
<evidence type="ECO:0000256" key="2">
    <source>
        <dbReference type="ARBA" id="ARBA00023043"/>
    </source>
</evidence>
<dbReference type="PROSITE" id="PS50297">
    <property type="entry name" value="ANK_REP_REGION"/>
    <property type="match status" value="1"/>
</dbReference>
<organism evidence="4 5">
    <name type="scientific">Ogataea polymorpha</name>
    <dbReference type="NCBI Taxonomy" id="460523"/>
    <lineage>
        <taxon>Eukaryota</taxon>
        <taxon>Fungi</taxon>
        <taxon>Dikarya</taxon>
        <taxon>Ascomycota</taxon>
        <taxon>Saccharomycotina</taxon>
        <taxon>Pichiomycetes</taxon>
        <taxon>Pichiales</taxon>
        <taxon>Pichiaceae</taxon>
        <taxon>Ogataea</taxon>
    </lineage>
</organism>
<name>A0A1B7SL18_9ASCO</name>
<dbReference type="Pfam" id="PF12796">
    <property type="entry name" value="Ank_2"/>
    <property type="match status" value="1"/>
</dbReference>